<name>A0AA39U4Y0_9PEZI</name>
<evidence type="ECO:0000313" key="2">
    <source>
        <dbReference type="EMBL" id="KAK0612513.1"/>
    </source>
</evidence>
<comment type="caution">
    <text evidence="2">The sequence shown here is derived from an EMBL/GenBank/DDBJ whole genome shotgun (WGS) entry which is preliminary data.</text>
</comment>
<feature type="transmembrane region" description="Helical" evidence="1">
    <location>
        <begin position="69"/>
        <end position="93"/>
    </location>
</feature>
<proteinExistence type="predicted"/>
<keyword evidence="1" id="KW-1133">Transmembrane helix</keyword>
<evidence type="ECO:0000313" key="3">
    <source>
        <dbReference type="Proteomes" id="UP001174934"/>
    </source>
</evidence>
<feature type="transmembrane region" description="Helical" evidence="1">
    <location>
        <begin position="12"/>
        <end position="33"/>
    </location>
</feature>
<keyword evidence="3" id="KW-1185">Reference proteome</keyword>
<feature type="transmembrane region" description="Helical" evidence="1">
    <location>
        <begin position="105"/>
        <end position="130"/>
    </location>
</feature>
<keyword evidence="1" id="KW-0812">Transmembrane</keyword>
<sequence>MFIFGQTTYRRIVVVHYLLILLSLIPVLAVSGLNAANYYFANRFKNQAREALVTGTVGLKIFKDLQESVINVTAASIAFSIISALYGLFIAAKPSELAKKGNNRAFYYTVTHAILFFALIVLGAFLANAVHSYQTLYKAFTTNKVLYYSLLYYGGIGQAVYSVLVIFSSIILARLLPSKDLFERSDKLQDMAAMADIHQPRREEELT</sequence>
<reference evidence="2" key="1">
    <citation type="submission" date="2023-06" db="EMBL/GenBank/DDBJ databases">
        <title>Genome-scale phylogeny and comparative genomics of the fungal order Sordariales.</title>
        <authorList>
            <consortium name="Lawrence Berkeley National Laboratory"/>
            <person name="Hensen N."/>
            <person name="Bonometti L."/>
            <person name="Westerberg I."/>
            <person name="Brannstrom I.O."/>
            <person name="Guillou S."/>
            <person name="Cros-Aarteil S."/>
            <person name="Calhoun S."/>
            <person name="Haridas S."/>
            <person name="Kuo A."/>
            <person name="Mondo S."/>
            <person name="Pangilinan J."/>
            <person name="Riley R."/>
            <person name="LaButti K."/>
            <person name="Andreopoulos B."/>
            <person name="Lipzen A."/>
            <person name="Chen C."/>
            <person name="Yanf M."/>
            <person name="Daum C."/>
            <person name="Ng V."/>
            <person name="Clum A."/>
            <person name="Steindorff A."/>
            <person name="Ohm R."/>
            <person name="Martin F."/>
            <person name="Silar P."/>
            <person name="Natvig D."/>
            <person name="Lalanne C."/>
            <person name="Gautier V."/>
            <person name="Ament-velasquez S.L."/>
            <person name="Kruys A."/>
            <person name="Hutchinson M.I."/>
            <person name="Powell A.J."/>
            <person name="Barry K."/>
            <person name="Miller A.N."/>
            <person name="Grigoriev I.V."/>
            <person name="Debuchy R."/>
            <person name="Gladieux P."/>
            <person name="Thoren M.H."/>
            <person name="Johannesson H."/>
        </authorList>
    </citation>
    <scope>NUCLEOTIDE SEQUENCE</scope>
    <source>
        <strain evidence="2">SMH3391-2</strain>
    </source>
</reference>
<dbReference type="Proteomes" id="UP001174934">
    <property type="component" value="Unassembled WGS sequence"/>
</dbReference>
<feature type="transmembrane region" description="Helical" evidence="1">
    <location>
        <begin position="150"/>
        <end position="176"/>
    </location>
</feature>
<dbReference type="EMBL" id="JAULSR010000009">
    <property type="protein sequence ID" value="KAK0612513.1"/>
    <property type="molecule type" value="Genomic_DNA"/>
</dbReference>
<evidence type="ECO:0000256" key="1">
    <source>
        <dbReference type="SAM" id="Phobius"/>
    </source>
</evidence>
<accession>A0AA39U4Y0</accession>
<protein>
    <submittedName>
        <fullName evidence="2">Uncharacterized protein</fullName>
    </submittedName>
</protein>
<dbReference type="AlphaFoldDB" id="A0AA39U4Y0"/>
<organism evidence="2 3">
    <name type="scientific">Bombardia bombarda</name>
    <dbReference type="NCBI Taxonomy" id="252184"/>
    <lineage>
        <taxon>Eukaryota</taxon>
        <taxon>Fungi</taxon>
        <taxon>Dikarya</taxon>
        <taxon>Ascomycota</taxon>
        <taxon>Pezizomycotina</taxon>
        <taxon>Sordariomycetes</taxon>
        <taxon>Sordariomycetidae</taxon>
        <taxon>Sordariales</taxon>
        <taxon>Lasiosphaeriaceae</taxon>
        <taxon>Bombardia</taxon>
    </lineage>
</organism>
<gene>
    <name evidence="2" type="ORF">B0T17DRAFT_511699</name>
</gene>
<keyword evidence="1" id="KW-0472">Membrane</keyword>